<dbReference type="GO" id="GO:0005524">
    <property type="term" value="F:ATP binding"/>
    <property type="evidence" value="ECO:0007669"/>
    <property type="project" value="UniProtKB-KW"/>
</dbReference>
<organism evidence="13 14">
    <name type="scientific">Diacronema lutheri</name>
    <name type="common">Unicellular marine alga</name>
    <name type="synonym">Monochrysis lutheri</name>
    <dbReference type="NCBI Taxonomy" id="2081491"/>
    <lineage>
        <taxon>Eukaryota</taxon>
        <taxon>Haptista</taxon>
        <taxon>Haptophyta</taxon>
        <taxon>Pavlovophyceae</taxon>
        <taxon>Pavlovales</taxon>
        <taxon>Pavlovaceae</taxon>
        <taxon>Diacronema</taxon>
    </lineage>
</organism>
<evidence type="ECO:0000256" key="6">
    <source>
        <dbReference type="ARBA" id="ARBA00022917"/>
    </source>
</evidence>
<evidence type="ECO:0000256" key="1">
    <source>
        <dbReference type="ARBA" id="ARBA00005594"/>
    </source>
</evidence>
<dbReference type="SUPFAM" id="SSF47323">
    <property type="entry name" value="Anticodon-binding domain of a subclass of class I aminoacyl-tRNA synthetases"/>
    <property type="match status" value="1"/>
</dbReference>
<dbReference type="InterPro" id="IPR009008">
    <property type="entry name" value="Val/Leu/Ile-tRNA-synth_edit"/>
</dbReference>
<dbReference type="InterPro" id="IPR023586">
    <property type="entry name" value="Ile-tRNA-ligase_type2"/>
</dbReference>
<dbReference type="OMA" id="EIIVIHK"/>
<name>A0A8J5XIH6_DIALT</name>
<dbReference type="EC" id="6.1.1.5" evidence="2"/>
<evidence type="ECO:0000256" key="9">
    <source>
        <dbReference type="ARBA" id="ARBA00048359"/>
    </source>
</evidence>
<dbReference type="CDD" id="cd07961">
    <property type="entry name" value="Anticodon_Ia_Ile_ABEc"/>
    <property type="match status" value="1"/>
</dbReference>
<dbReference type="GO" id="GO:0000049">
    <property type="term" value="F:tRNA binding"/>
    <property type="evidence" value="ECO:0007669"/>
    <property type="project" value="InterPro"/>
</dbReference>
<dbReference type="PANTHER" id="PTHR42780">
    <property type="entry name" value="SOLEUCYL-TRNA SYNTHETASE"/>
    <property type="match status" value="1"/>
</dbReference>
<dbReference type="FunFam" id="3.40.50.620:FF:000133">
    <property type="entry name" value="Isoleucyl-tRNA synthetase, cytoplasmic"/>
    <property type="match status" value="1"/>
</dbReference>
<sequence>MEPGRRRVFVEPPERFSFPRQEEATQRYWDEIDAFKESLRRSEGRKPWTFYDGPPFATGLPHYGHILAGTIKDIVCRYAHQTGHHVVRRAGWDCHGLPVEYEIDQKLGIKSRDDVLAMGIGAYNDECRAIVMRYSSQWVSTVTRMGRWIDFDNDYKTMNISFMESVWWVFKQIYDKGLVYQGFKVMPYSTACTTPLSNFEASQNYKDVSDPAIVVGFPLEGDADGAMLCAWTTTPWTLPSNLALCVHPDWAYAKVRDATSGTVLIVLKARLSQLYPPHKVKKAKAPLYTLLSELTGAELKGRAYTPAFDYFAAHAQRGCFRVLADKFVKDDSGTGIVHMAPAFGEEDNRICREAGLVHKDGDGIVCPIDANGRFTCEVAEYAGMHIKEADVPIIEALKARGRLIDRDQIMHSYPFCWRSETPLIYRTIPSWFVNVESVKERLLANNEQTYWVPEFVQSKRFHNWLRDARDWAISRNRFWGTPLPIWSSADGEEIVVVGSIAELQALSGRTDITDLHRQYIDEVTIPSKRPGCAPLRRVEEVFDCWFESGAMPYAQVHYPFENKAAFEAAFPADFIAEGLDQTRGWFYTLMVLSTCLFDKPPFKNLIVNGLVLAEDGHKMSKRLKNYPDPLDVINAHGADALRLYLINSPVVCAETLKFKEAGVMRITRDVFLPLYNSFRFFMQSANRLHADVGEEGRFAPDLQLALTSPNAMDRWIIAAAHSLIAFVRAEMEAYRLFTTVPRILAFVEQLTNWYIKLNRPRLQRKGDDTSVDDCRRALCALFEVLLLVSKLLAPLTPFLAEFMYRQLASALPEAEREASVHFCMLPEVLESARDAQIESAVAAIQPVIELGRQIRKRRKQPLKVPLPELIVLHRDGAHLESIKSLERYVFAELNVRALTVRRFVDAPDIVLLKAQPNHLLLGKRFGSTYGAWQAKVRALSHEQLCDFLESKALHIDGEPFGAEELIVQCDFAGSSEVFEAASSDNKDVLVVLNCVPDQEMLEEGTTRNVSNRVQKLRKEAGLEVQDAIEVFYKVLPPIEAQQRLLETGVLPAADAGANGDDARDAATDEDARALEAVIVKMSGMVTKLIGKPFLPAAARLPDAVVLASALREVDGVTIEIVIARELPAVCAGAFSDAPTAALVQQLLAAFEPVVLREQLAAGGGKVHVRLDGAALELEHGTHFTIHVLG</sequence>
<dbReference type="InterPro" id="IPR009080">
    <property type="entry name" value="tRNAsynth_Ia_anticodon-bd"/>
</dbReference>
<evidence type="ECO:0000256" key="4">
    <source>
        <dbReference type="ARBA" id="ARBA00022741"/>
    </source>
</evidence>
<dbReference type="CDD" id="cd00818">
    <property type="entry name" value="IleRS_core"/>
    <property type="match status" value="1"/>
</dbReference>
<dbReference type="GO" id="GO:0004822">
    <property type="term" value="F:isoleucine-tRNA ligase activity"/>
    <property type="evidence" value="ECO:0007669"/>
    <property type="project" value="UniProtKB-EC"/>
</dbReference>
<dbReference type="EMBL" id="JAGTXO010000002">
    <property type="protein sequence ID" value="KAG8469676.1"/>
    <property type="molecule type" value="Genomic_DNA"/>
</dbReference>
<evidence type="ECO:0000256" key="2">
    <source>
        <dbReference type="ARBA" id="ARBA00013165"/>
    </source>
</evidence>
<protein>
    <recommendedName>
        <fullName evidence="2">isoleucine--tRNA ligase</fullName>
        <ecNumber evidence="2">6.1.1.5</ecNumber>
    </recommendedName>
    <alternativeName>
        <fullName evidence="8">Isoleucyl-tRNA synthetase</fullName>
    </alternativeName>
</protein>
<keyword evidence="7 10" id="KW-0030">Aminoacyl-tRNA synthetase</keyword>
<keyword evidence="4 10" id="KW-0547">Nucleotide-binding</keyword>
<dbReference type="PRINTS" id="PR00984">
    <property type="entry name" value="TRNASYNTHILE"/>
</dbReference>
<gene>
    <name evidence="13" type="ORF">KFE25_006131</name>
</gene>
<evidence type="ECO:0000259" key="11">
    <source>
        <dbReference type="Pfam" id="PF00133"/>
    </source>
</evidence>
<evidence type="ECO:0000256" key="5">
    <source>
        <dbReference type="ARBA" id="ARBA00022840"/>
    </source>
</evidence>
<dbReference type="Gene3D" id="3.90.740.10">
    <property type="entry name" value="Valyl/Leucyl/Isoleucyl-tRNA synthetase, editing domain"/>
    <property type="match status" value="1"/>
</dbReference>
<dbReference type="Pfam" id="PF00133">
    <property type="entry name" value="tRNA-synt_1"/>
    <property type="match status" value="1"/>
</dbReference>
<dbReference type="GO" id="GO:0006428">
    <property type="term" value="P:isoleucyl-tRNA aminoacylation"/>
    <property type="evidence" value="ECO:0007669"/>
    <property type="project" value="InterPro"/>
</dbReference>
<keyword evidence="5 10" id="KW-0067">ATP-binding</keyword>
<comment type="similarity">
    <text evidence="1 10">Belongs to the class-I aminoacyl-tRNA synthetase family.</text>
</comment>
<dbReference type="PANTHER" id="PTHR42780:SF1">
    <property type="entry name" value="ISOLEUCINE--TRNA LIGASE, CYTOPLASMIC"/>
    <property type="match status" value="1"/>
</dbReference>
<dbReference type="Pfam" id="PF08264">
    <property type="entry name" value="Anticodon_1"/>
    <property type="match status" value="1"/>
</dbReference>
<evidence type="ECO:0000313" key="14">
    <source>
        <dbReference type="Proteomes" id="UP000751190"/>
    </source>
</evidence>
<dbReference type="InterPro" id="IPR013155">
    <property type="entry name" value="M/V/L/I-tRNA-synth_anticd-bd"/>
</dbReference>
<keyword evidence="6 10" id="KW-0648">Protein biosynthesis</keyword>
<dbReference type="InterPro" id="IPR002301">
    <property type="entry name" value="Ile-tRNA-ligase"/>
</dbReference>
<dbReference type="OrthoDB" id="1706657at2759"/>
<dbReference type="Gene3D" id="1.10.730.10">
    <property type="entry name" value="Isoleucyl-tRNA Synthetase, Domain 1"/>
    <property type="match status" value="1"/>
</dbReference>
<feature type="domain" description="Methionyl/Valyl/Leucyl/Isoleucyl-tRNA synthetase anticodon-binding" evidence="12">
    <location>
        <begin position="713"/>
        <end position="867"/>
    </location>
</feature>
<dbReference type="Proteomes" id="UP000751190">
    <property type="component" value="Unassembled WGS sequence"/>
</dbReference>
<keyword evidence="3 10" id="KW-0436">Ligase</keyword>
<feature type="domain" description="Aminoacyl-tRNA synthetase class Ia" evidence="11">
    <location>
        <begin position="26"/>
        <end position="655"/>
    </location>
</feature>
<dbReference type="FunFam" id="1.10.730.10:FF:000004">
    <property type="entry name" value="Isoleucyl-tRNA synthetase, cytoplasmic"/>
    <property type="match status" value="1"/>
</dbReference>
<evidence type="ECO:0000256" key="8">
    <source>
        <dbReference type="ARBA" id="ARBA00032665"/>
    </source>
</evidence>
<evidence type="ECO:0000256" key="3">
    <source>
        <dbReference type="ARBA" id="ARBA00022598"/>
    </source>
</evidence>
<dbReference type="GO" id="GO:0002161">
    <property type="term" value="F:aminoacyl-tRNA deacylase activity"/>
    <property type="evidence" value="ECO:0007669"/>
    <property type="project" value="InterPro"/>
</dbReference>
<comment type="catalytic activity">
    <reaction evidence="9">
        <text>tRNA(Ile) + L-isoleucine + ATP = L-isoleucyl-tRNA(Ile) + AMP + diphosphate</text>
        <dbReference type="Rhea" id="RHEA:11060"/>
        <dbReference type="Rhea" id="RHEA-COMP:9666"/>
        <dbReference type="Rhea" id="RHEA-COMP:9695"/>
        <dbReference type="ChEBI" id="CHEBI:30616"/>
        <dbReference type="ChEBI" id="CHEBI:33019"/>
        <dbReference type="ChEBI" id="CHEBI:58045"/>
        <dbReference type="ChEBI" id="CHEBI:78442"/>
        <dbReference type="ChEBI" id="CHEBI:78528"/>
        <dbReference type="ChEBI" id="CHEBI:456215"/>
        <dbReference type="EC" id="6.1.1.5"/>
    </reaction>
</comment>
<dbReference type="Gene3D" id="3.40.50.620">
    <property type="entry name" value="HUPs"/>
    <property type="match status" value="2"/>
</dbReference>
<dbReference type="SUPFAM" id="SSF50677">
    <property type="entry name" value="ValRS/IleRS/LeuRS editing domain"/>
    <property type="match status" value="1"/>
</dbReference>
<dbReference type="InterPro" id="IPR033709">
    <property type="entry name" value="Anticodon_Ile_ABEc"/>
</dbReference>
<evidence type="ECO:0000313" key="13">
    <source>
        <dbReference type="EMBL" id="KAG8469676.1"/>
    </source>
</evidence>
<evidence type="ECO:0000259" key="12">
    <source>
        <dbReference type="Pfam" id="PF08264"/>
    </source>
</evidence>
<keyword evidence="14" id="KW-1185">Reference proteome</keyword>
<dbReference type="InterPro" id="IPR002300">
    <property type="entry name" value="aa-tRNA-synth_Ia"/>
</dbReference>
<reference evidence="13" key="1">
    <citation type="submission" date="2021-05" db="EMBL/GenBank/DDBJ databases">
        <title>The genome of the haptophyte Pavlova lutheri (Diacronema luteri, Pavlovales) - a model for lipid biosynthesis in eukaryotic algae.</title>
        <authorList>
            <person name="Hulatt C.J."/>
            <person name="Posewitz M.C."/>
        </authorList>
    </citation>
    <scope>NUCLEOTIDE SEQUENCE</scope>
    <source>
        <strain evidence="13">NIVA-4/92</strain>
    </source>
</reference>
<dbReference type="InterPro" id="IPR001412">
    <property type="entry name" value="aa-tRNA-synth_I_CS"/>
</dbReference>
<dbReference type="PROSITE" id="PS00178">
    <property type="entry name" value="AA_TRNA_LIGASE_I"/>
    <property type="match status" value="1"/>
</dbReference>
<dbReference type="SUPFAM" id="SSF52374">
    <property type="entry name" value="Nucleotidylyl transferase"/>
    <property type="match status" value="1"/>
</dbReference>
<dbReference type="InterPro" id="IPR014729">
    <property type="entry name" value="Rossmann-like_a/b/a_fold"/>
</dbReference>
<dbReference type="NCBIfam" id="TIGR00392">
    <property type="entry name" value="ileS"/>
    <property type="match status" value="1"/>
</dbReference>
<dbReference type="FunFam" id="3.40.50.620:FF:000023">
    <property type="entry name" value="Isoleucyl-tRNA synthetase,cytoplasmic"/>
    <property type="match status" value="1"/>
</dbReference>
<dbReference type="Pfam" id="PF19302">
    <property type="entry name" value="DUF5915"/>
    <property type="match status" value="1"/>
</dbReference>
<accession>A0A8J5XIH6</accession>
<dbReference type="AlphaFoldDB" id="A0A8J5XIH6"/>
<evidence type="ECO:0000256" key="10">
    <source>
        <dbReference type="RuleBase" id="RU363035"/>
    </source>
</evidence>
<dbReference type="HAMAP" id="MF_02003">
    <property type="entry name" value="Ile_tRNA_synth_type2"/>
    <property type="match status" value="1"/>
</dbReference>
<proteinExistence type="inferred from homology"/>
<comment type="caution">
    <text evidence="13">The sequence shown here is derived from an EMBL/GenBank/DDBJ whole genome shotgun (WGS) entry which is preliminary data.</text>
</comment>
<evidence type="ECO:0000256" key="7">
    <source>
        <dbReference type="ARBA" id="ARBA00023146"/>
    </source>
</evidence>